<evidence type="ECO:0000313" key="5">
    <source>
        <dbReference type="Proteomes" id="UP001299596"/>
    </source>
</evidence>
<dbReference type="Gene3D" id="3.40.30.10">
    <property type="entry name" value="Glutaredoxin"/>
    <property type="match status" value="1"/>
</dbReference>
<sequence>MRSWLGTLAALVVFGGALAGPAAADPGGSASLDGGEAKLGPAHNPGGSATALSPDHFGVLAGSASAPVQLEFFCDPQCPECAKFESASGDDLGRHLAAGDVAVTYRWMTFLDARRGNDVSARVGNALMAAADPATPAATYQAFVVELYRKGGAPSVEDIAITARESGLPAHVVDRIAAAQPAVDTTSMNAYNRVQLLAANPEKPGTPTVYDVTTRTVVDTGEADWLDRLVSGG</sequence>
<dbReference type="Proteomes" id="UP001299596">
    <property type="component" value="Unassembled WGS sequence"/>
</dbReference>
<evidence type="ECO:0000259" key="3">
    <source>
        <dbReference type="Pfam" id="PF13462"/>
    </source>
</evidence>
<feature type="signal peptide" evidence="2">
    <location>
        <begin position="1"/>
        <end position="19"/>
    </location>
</feature>
<name>A0ABU5XGV2_9MYCO</name>
<feature type="compositionally biased region" description="Low complexity" evidence="1">
    <location>
        <begin position="25"/>
        <end position="34"/>
    </location>
</feature>
<accession>A0ABU5XGV2</accession>
<dbReference type="Pfam" id="PF13462">
    <property type="entry name" value="Thioredoxin_4"/>
    <property type="match status" value="1"/>
</dbReference>
<dbReference type="InterPro" id="IPR036249">
    <property type="entry name" value="Thioredoxin-like_sf"/>
</dbReference>
<evidence type="ECO:0000256" key="1">
    <source>
        <dbReference type="SAM" id="MobiDB-lite"/>
    </source>
</evidence>
<dbReference type="RefSeq" id="WP_225406108.1">
    <property type="nucleotide sequence ID" value="NZ_JAYJJR010000005.1"/>
</dbReference>
<feature type="domain" description="Thioredoxin-like fold" evidence="3">
    <location>
        <begin position="59"/>
        <end position="158"/>
    </location>
</feature>
<keyword evidence="2" id="KW-0732">Signal</keyword>
<organism evidence="4 5">
    <name type="scientific">[Mycobacterium] crassicus</name>
    <dbReference type="NCBI Taxonomy" id="2872309"/>
    <lineage>
        <taxon>Bacteria</taxon>
        <taxon>Bacillati</taxon>
        <taxon>Actinomycetota</taxon>
        <taxon>Actinomycetes</taxon>
        <taxon>Mycobacteriales</taxon>
        <taxon>Mycobacteriaceae</taxon>
        <taxon>Mycolicibacter</taxon>
    </lineage>
</organism>
<proteinExistence type="predicted"/>
<dbReference type="SUPFAM" id="SSF52833">
    <property type="entry name" value="Thioredoxin-like"/>
    <property type="match status" value="1"/>
</dbReference>
<protein>
    <submittedName>
        <fullName evidence="4">Thioredoxin domain-containing protein</fullName>
    </submittedName>
</protein>
<feature type="region of interest" description="Disordered" evidence="1">
    <location>
        <begin position="25"/>
        <end position="48"/>
    </location>
</feature>
<keyword evidence="5" id="KW-1185">Reference proteome</keyword>
<evidence type="ECO:0000313" key="4">
    <source>
        <dbReference type="EMBL" id="MEB3021532.1"/>
    </source>
</evidence>
<reference evidence="4 5" key="1">
    <citation type="submission" date="2023-12" db="EMBL/GenBank/DDBJ databases">
        <title>Description of new species of Mycobacterium terrae complex isolated from sewage at the Sao Paulo Zoological Park Foundation in Brazil.</title>
        <authorList>
            <person name="Romagnoli C.L."/>
            <person name="Conceicao E.C."/>
            <person name="Machado E."/>
            <person name="Barreto L.B.P.F."/>
            <person name="Sharma A."/>
            <person name="Silva N.M."/>
            <person name="Marques L.E."/>
            <person name="Juliana M.A."/>
            <person name="Lourenco M.C.S."/>
            <person name="Digiampietri L.A."/>
            <person name="Suffys P.N."/>
            <person name="Viana-Niero C."/>
        </authorList>
    </citation>
    <scope>NUCLEOTIDE SEQUENCE [LARGE SCALE GENOMIC DNA]</scope>
    <source>
        <strain evidence="4 5">MYC098</strain>
    </source>
</reference>
<gene>
    <name evidence="4" type="ORF">K6T79_10785</name>
</gene>
<feature type="chain" id="PRO_5047337941" evidence="2">
    <location>
        <begin position="20"/>
        <end position="233"/>
    </location>
</feature>
<dbReference type="EMBL" id="JAYJJR010000005">
    <property type="protein sequence ID" value="MEB3021532.1"/>
    <property type="molecule type" value="Genomic_DNA"/>
</dbReference>
<evidence type="ECO:0000256" key="2">
    <source>
        <dbReference type="SAM" id="SignalP"/>
    </source>
</evidence>
<dbReference type="InterPro" id="IPR012336">
    <property type="entry name" value="Thioredoxin-like_fold"/>
</dbReference>
<comment type="caution">
    <text evidence="4">The sequence shown here is derived from an EMBL/GenBank/DDBJ whole genome shotgun (WGS) entry which is preliminary data.</text>
</comment>